<accession>A0A453FUU0</accession>
<dbReference type="GO" id="GO:0009707">
    <property type="term" value="C:chloroplast outer membrane"/>
    <property type="evidence" value="ECO:0007669"/>
    <property type="project" value="UniProtKB-SubCell"/>
</dbReference>
<dbReference type="Pfam" id="PF01103">
    <property type="entry name" value="Omp85"/>
    <property type="match status" value="1"/>
</dbReference>
<feature type="domain" description="Bacterial surface antigen (D15)" evidence="5">
    <location>
        <begin position="185"/>
        <end position="320"/>
    </location>
</feature>
<dbReference type="Gene3D" id="2.40.160.50">
    <property type="entry name" value="membrane protein fhac: a member of the omp85/tpsb transporter family"/>
    <property type="match status" value="1"/>
</dbReference>
<keyword evidence="1" id="KW-0934">Plastid</keyword>
<name>A0A453FUU0_AEGTS</name>
<feature type="compositionally biased region" description="Basic residues" evidence="4">
    <location>
        <begin position="77"/>
        <end position="90"/>
    </location>
</feature>
<evidence type="ECO:0000313" key="7">
    <source>
        <dbReference type="Proteomes" id="UP000015105"/>
    </source>
</evidence>
<evidence type="ECO:0000256" key="3">
    <source>
        <dbReference type="ARBA" id="ARBA00024013"/>
    </source>
</evidence>
<feature type="region of interest" description="Disordered" evidence="4">
    <location>
        <begin position="1"/>
        <end position="130"/>
    </location>
</feature>
<keyword evidence="2" id="KW-0472">Membrane</keyword>
<dbReference type="AlphaFoldDB" id="A0A453FUU0"/>
<organism evidence="6 7">
    <name type="scientific">Aegilops tauschii subsp. strangulata</name>
    <name type="common">Goatgrass</name>
    <dbReference type="NCBI Taxonomy" id="200361"/>
    <lineage>
        <taxon>Eukaryota</taxon>
        <taxon>Viridiplantae</taxon>
        <taxon>Streptophyta</taxon>
        <taxon>Embryophyta</taxon>
        <taxon>Tracheophyta</taxon>
        <taxon>Spermatophyta</taxon>
        <taxon>Magnoliopsida</taxon>
        <taxon>Liliopsida</taxon>
        <taxon>Poales</taxon>
        <taxon>Poaceae</taxon>
        <taxon>BOP clade</taxon>
        <taxon>Pooideae</taxon>
        <taxon>Triticodae</taxon>
        <taxon>Triticeae</taxon>
        <taxon>Triticinae</taxon>
        <taxon>Aegilops</taxon>
    </lineage>
</organism>
<proteinExistence type="predicted"/>
<comment type="subcellular location">
    <subcellularLocation>
        <location evidence="3">Plastid</location>
        <location evidence="3">Chloroplast outer membrane</location>
    </subcellularLocation>
</comment>
<reference evidence="6" key="5">
    <citation type="journal article" date="2021" name="G3 (Bethesda)">
        <title>Aegilops tauschii genome assembly Aet v5.0 features greater sequence contiguity and improved annotation.</title>
        <authorList>
            <person name="Wang L."/>
            <person name="Zhu T."/>
            <person name="Rodriguez J.C."/>
            <person name="Deal K.R."/>
            <person name="Dubcovsky J."/>
            <person name="McGuire P.E."/>
            <person name="Lux T."/>
            <person name="Spannagl M."/>
            <person name="Mayer K.F.X."/>
            <person name="Baldrich P."/>
            <person name="Meyers B.C."/>
            <person name="Huo N."/>
            <person name="Gu Y.Q."/>
            <person name="Zhou H."/>
            <person name="Devos K.M."/>
            <person name="Bennetzen J.L."/>
            <person name="Unver T."/>
            <person name="Budak H."/>
            <person name="Gulick P.J."/>
            <person name="Galiba G."/>
            <person name="Kalapos B."/>
            <person name="Nelson D.R."/>
            <person name="Li P."/>
            <person name="You F.M."/>
            <person name="Luo M.C."/>
            <person name="Dvorak J."/>
        </authorList>
    </citation>
    <scope>NUCLEOTIDE SEQUENCE [LARGE SCALE GENOMIC DNA]</scope>
    <source>
        <strain evidence="6">cv. AL8/78</strain>
    </source>
</reference>
<keyword evidence="1" id="KW-1002">Plastid outer membrane</keyword>
<evidence type="ECO:0000256" key="1">
    <source>
        <dbReference type="ARBA" id="ARBA00022805"/>
    </source>
</evidence>
<reference evidence="6" key="4">
    <citation type="submission" date="2019-03" db="UniProtKB">
        <authorList>
            <consortium name="EnsemblPlants"/>
        </authorList>
    </citation>
    <scope>IDENTIFICATION</scope>
</reference>
<protein>
    <recommendedName>
        <fullName evidence="5">Bacterial surface antigen (D15) domain-containing protein</fullName>
    </recommendedName>
</protein>
<reference evidence="7" key="1">
    <citation type="journal article" date="2014" name="Science">
        <title>Ancient hybridizations among the ancestral genomes of bread wheat.</title>
        <authorList>
            <consortium name="International Wheat Genome Sequencing Consortium,"/>
            <person name="Marcussen T."/>
            <person name="Sandve S.R."/>
            <person name="Heier L."/>
            <person name="Spannagl M."/>
            <person name="Pfeifer M."/>
            <person name="Jakobsen K.S."/>
            <person name="Wulff B.B."/>
            <person name="Steuernagel B."/>
            <person name="Mayer K.F."/>
            <person name="Olsen O.A."/>
        </authorList>
    </citation>
    <scope>NUCLEOTIDE SEQUENCE [LARGE SCALE GENOMIC DNA]</scope>
    <source>
        <strain evidence="7">cv. AL8/78</strain>
    </source>
</reference>
<dbReference type="EnsemblPlants" id="AET3Gv20787500.5">
    <property type="protein sequence ID" value="AET3Gv20787500.5"/>
    <property type="gene ID" value="AET3Gv20787500"/>
</dbReference>
<dbReference type="PANTHER" id="PTHR12815:SF50">
    <property type="entry name" value="BACTERIAL SURFACE ANTIGEN (D15) DOMAIN-CONTAINING PROTEIN"/>
    <property type="match status" value="1"/>
</dbReference>
<reference evidence="7" key="2">
    <citation type="journal article" date="2017" name="Nat. Plants">
        <title>The Aegilops tauschii genome reveals multiple impacts of transposons.</title>
        <authorList>
            <person name="Zhao G."/>
            <person name="Zou C."/>
            <person name="Li K."/>
            <person name="Wang K."/>
            <person name="Li T."/>
            <person name="Gao L."/>
            <person name="Zhang X."/>
            <person name="Wang H."/>
            <person name="Yang Z."/>
            <person name="Liu X."/>
            <person name="Jiang W."/>
            <person name="Mao L."/>
            <person name="Kong X."/>
            <person name="Jiao Y."/>
            <person name="Jia J."/>
        </authorList>
    </citation>
    <scope>NUCLEOTIDE SEQUENCE [LARGE SCALE GENOMIC DNA]</scope>
    <source>
        <strain evidence="7">cv. AL8/78</strain>
    </source>
</reference>
<reference evidence="6" key="3">
    <citation type="journal article" date="2017" name="Nature">
        <title>Genome sequence of the progenitor of the wheat D genome Aegilops tauschii.</title>
        <authorList>
            <person name="Luo M.C."/>
            <person name="Gu Y.Q."/>
            <person name="Puiu D."/>
            <person name="Wang H."/>
            <person name="Twardziok S.O."/>
            <person name="Deal K.R."/>
            <person name="Huo N."/>
            <person name="Zhu T."/>
            <person name="Wang L."/>
            <person name="Wang Y."/>
            <person name="McGuire P.E."/>
            <person name="Liu S."/>
            <person name="Long H."/>
            <person name="Ramasamy R.K."/>
            <person name="Rodriguez J.C."/>
            <person name="Van S.L."/>
            <person name="Yuan L."/>
            <person name="Wang Z."/>
            <person name="Xia Z."/>
            <person name="Xiao L."/>
            <person name="Anderson O.D."/>
            <person name="Ouyang S."/>
            <person name="Liang Y."/>
            <person name="Zimin A.V."/>
            <person name="Pertea G."/>
            <person name="Qi P."/>
            <person name="Bennetzen J.L."/>
            <person name="Dai X."/>
            <person name="Dawson M.W."/>
            <person name="Muller H.G."/>
            <person name="Kugler K."/>
            <person name="Rivarola-Duarte L."/>
            <person name="Spannagl M."/>
            <person name="Mayer K.F.X."/>
            <person name="Lu F.H."/>
            <person name="Bevan M.W."/>
            <person name="Leroy P."/>
            <person name="Li P."/>
            <person name="You F.M."/>
            <person name="Sun Q."/>
            <person name="Liu Z."/>
            <person name="Lyons E."/>
            <person name="Wicker T."/>
            <person name="Salzberg S.L."/>
            <person name="Devos K.M."/>
            <person name="Dvorak J."/>
        </authorList>
    </citation>
    <scope>NUCLEOTIDE SEQUENCE [LARGE SCALE GENOMIC DNA]</scope>
    <source>
        <strain evidence="6">cv. AL8/78</strain>
    </source>
</reference>
<dbReference type="InterPro" id="IPR039910">
    <property type="entry name" value="D15-like"/>
</dbReference>
<evidence type="ECO:0000313" key="6">
    <source>
        <dbReference type="EnsemblPlants" id="AET3Gv20787500.5"/>
    </source>
</evidence>
<evidence type="ECO:0000256" key="4">
    <source>
        <dbReference type="SAM" id="MobiDB-lite"/>
    </source>
</evidence>
<dbReference type="PANTHER" id="PTHR12815">
    <property type="entry name" value="SORTING AND ASSEMBLY MACHINERY SAMM50 PROTEIN FAMILY MEMBER"/>
    <property type="match status" value="1"/>
</dbReference>
<keyword evidence="7" id="KW-1185">Reference proteome</keyword>
<dbReference type="InterPro" id="IPR000184">
    <property type="entry name" value="Bac_surfAg_D15"/>
</dbReference>
<dbReference type="Proteomes" id="UP000015105">
    <property type="component" value="Chromosome 3D"/>
</dbReference>
<dbReference type="Gramene" id="AET3Gv20787500.5">
    <property type="protein sequence ID" value="AET3Gv20787500.5"/>
    <property type="gene ID" value="AET3Gv20787500"/>
</dbReference>
<evidence type="ECO:0000259" key="5">
    <source>
        <dbReference type="Pfam" id="PF01103"/>
    </source>
</evidence>
<sequence>LFTRNPSHGDRRGFHRRASPEPCSPRAFGRAPQGSRPARPWRGQWGRLRRGGGRCRGAGRAAGVQGEGEGRLPSPARRARRHPRPRRHHQGQFQDPRLPHRGGGRRPAPLCRHRAGPGARLQPCQRAAAPPRRVRLRLHHPRRRPARVPRYCNRHHPSRGGGQTLQSWHLLLPQERVEGWFMLKNLFGYGDMWNVSGEYGWDQSSKIDIGVYLPRLKSIPTPLTARASILSEDWLKFSSYKQRLLGLKFGLLSTWHHNLSYDLAWRTLTDPSQMASESIRRQLGHNLLSALSYAYKIDKRDSEFRPTKGYAFVSTSQVGGLWKNGLRFFRQVLMQPTSRG</sequence>
<evidence type="ECO:0000256" key="2">
    <source>
        <dbReference type="ARBA" id="ARBA00023136"/>
    </source>
</evidence>